<keyword evidence="5" id="KW-1185">Reference proteome</keyword>
<reference evidence="4 5" key="1">
    <citation type="submission" date="2015-05" db="EMBL/GenBank/DDBJ databases">
        <title>Genome sequences of Pluralibacter gergoviae.</title>
        <authorList>
            <person name="Greninger A.L."/>
            <person name="Miller S."/>
        </authorList>
    </citation>
    <scope>NUCLEOTIDE SEQUENCE [LARGE SCALE GENOMIC DNA]</scope>
    <source>
        <strain evidence="4 5">JS81F13</strain>
    </source>
</reference>
<evidence type="ECO:0000313" key="3">
    <source>
        <dbReference type="EMBL" id="EML1473601.1"/>
    </source>
</evidence>
<dbReference type="Proteomes" id="UP000036196">
    <property type="component" value="Unassembled WGS sequence"/>
</dbReference>
<accession>A0A0F0W3R3</accession>
<feature type="region of interest" description="Disordered" evidence="1">
    <location>
        <begin position="1"/>
        <end position="29"/>
    </location>
</feature>
<name>A0A0F0W3R3_PLUGE</name>
<dbReference type="AlphaFoldDB" id="A0A0F0W3R3"/>
<feature type="domain" description="Recombinase-like" evidence="2">
    <location>
        <begin position="29"/>
        <end position="102"/>
    </location>
</feature>
<evidence type="ECO:0000256" key="1">
    <source>
        <dbReference type="SAM" id="MobiDB-lite"/>
    </source>
</evidence>
<comment type="caution">
    <text evidence="4">The sequence shown here is derived from an EMBL/GenBank/DDBJ whole genome shotgun (WGS) entry which is preliminary data.</text>
</comment>
<evidence type="ECO:0000313" key="5">
    <source>
        <dbReference type="Proteomes" id="UP000036196"/>
    </source>
</evidence>
<sequence>MSRAQQFNPALPESRQFTPPAEGGNGKIHQPGAYQNLIWQTRSRVPENWELQLIATLETLFEQGAESLSALVQGLNSVKMYDQQGEAWSEESFRAFLQVNGY</sequence>
<dbReference type="PATRIC" id="fig|61647.13.peg.3436"/>
<reference evidence="3" key="2">
    <citation type="submission" date="2024-02" db="EMBL/GenBank/DDBJ databases">
        <authorList>
            <consortium name="Clinical and Environmental Microbiology Branch: Whole genome sequencing antimicrobial resistance pathogens in the healthcare setting"/>
        </authorList>
    </citation>
    <scope>NUCLEOTIDE SEQUENCE</scope>
    <source>
        <strain evidence="3">2021DK-00143</strain>
    </source>
</reference>
<dbReference type="Pfam" id="PF20552">
    <property type="entry name" value="HTH_62"/>
    <property type="match status" value="1"/>
</dbReference>
<dbReference type="EMBL" id="LDZF01000019">
    <property type="protein sequence ID" value="KMK12316.1"/>
    <property type="molecule type" value="Genomic_DNA"/>
</dbReference>
<gene>
    <name evidence="4" type="ORF">ABW06_17055</name>
    <name evidence="3" type="ORF">QEG54_004407</name>
</gene>
<dbReference type="RefSeq" id="WP_045287483.1">
    <property type="nucleotide sequence ID" value="NZ_CACVCI010000001.1"/>
</dbReference>
<proteinExistence type="predicted"/>
<dbReference type="EMBL" id="ABLOKC030000032">
    <property type="protein sequence ID" value="EML1473601.1"/>
    <property type="molecule type" value="Genomic_DNA"/>
</dbReference>
<dbReference type="InterPro" id="IPR046789">
    <property type="entry name" value="HTH_62"/>
</dbReference>
<organism evidence="4 5">
    <name type="scientific">Pluralibacter gergoviae</name>
    <name type="common">Enterobacter gergoviae</name>
    <dbReference type="NCBI Taxonomy" id="61647"/>
    <lineage>
        <taxon>Bacteria</taxon>
        <taxon>Pseudomonadati</taxon>
        <taxon>Pseudomonadota</taxon>
        <taxon>Gammaproteobacteria</taxon>
        <taxon>Enterobacterales</taxon>
        <taxon>Enterobacteriaceae</taxon>
        <taxon>Pluralibacter</taxon>
    </lineage>
</organism>
<protein>
    <recommendedName>
        <fullName evidence="2">Recombinase-like domain-containing protein</fullName>
    </recommendedName>
</protein>
<evidence type="ECO:0000259" key="2">
    <source>
        <dbReference type="Pfam" id="PF20552"/>
    </source>
</evidence>
<evidence type="ECO:0000313" key="4">
    <source>
        <dbReference type="EMBL" id="KMK12316.1"/>
    </source>
</evidence>